<reference evidence="1" key="1">
    <citation type="submission" date="2025-08" db="UniProtKB">
        <authorList>
            <consortium name="Ensembl"/>
        </authorList>
    </citation>
    <scope>IDENTIFICATION</scope>
</reference>
<sequence>DGSWIRTGPYALGRPVPFQSYMPVLKFMPALELVQGGSKSSEDPGDPLLQYLSLSPSAALDARQVNQYVLTYSARCLDESVDMELFIRVIEVLRLECRKKCFKIPFSGVAEERSFVCEFPVISG</sequence>
<keyword evidence="2" id="KW-1185">Reference proteome</keyword>
<evidence type="ECO:0000313" key="2">
    <source>
        <dbReference type="Proteomes" id="UP000694421"/>
    </source>
</evidence>
<dbReference type="AlphaFoldDB" id="A0A8D0BLT4"/>
<accession>A0A8D0BLT4</accession>
<protein>
    <submittedName>
        <fullName evidence="1">Uncharacterized protein</fullName>
    </submittedName>
</protein>
<organism evidence="1 2">
    <name type="scientific">Salvator merianae</name>
    <name type="common">Argentine black and white tegu</name>
    <name type="synonym">Tupinambis merianae</name>
    <dbReference type="NCBI Taxonomy" id="96440"/>
    <lineage>
        <taxon>Eukaryota</taxon>
        <taxon>Metazoa</taxon>
        <taxon>Chordata</taxon>
        <taxon>Craniata</taxon>
        <taxon>Vertebrata</taxon>
        <taxon>Euteleostomi</taxon>
        <taxon>Lepidosauria</taxon>
        <taxon>Squamata</taxon>
        <taxon>Bifurcata</taxon>
        <taxon>Unidentata</taxon>
        <taxon>Episquamata</taxon>
        <taxon>Laterata</taxon>
        <taxon>Teiioidea</taxon>
        <taxon>Teiidae</taxon>
        <taxon>Salvator</taxon>
    </lineage>
</organism>
<dbReference type="Proteomes" id="UP000694421">
    <property type="component" value="Unplaced"/>
</dbReference>
<name>A0A8D0BLT4_SALMN</name>
<evidence type="ECO:0000313" key="1">
    <source>
        <dbReference type="Ensembl" id="ENSSMRP00000009156.1"/>
    </source>
</evidence>
<proteinExistence type="predicted"/>
<dbReference type="Ensembl" id="ENSSMRT00000010665.1">
    <property type="protein sequence ID" value="ENSSMRP00000009156.1"/>
    <property type="gene ID" value="ENSSMRG00000007305.1"/>
</dbReference>
<reference evidence="1" key="2">
    <citation type="submission" date="2025-09" db="UniProtKB">
        <authorList>
            <consortium name="Ensembl"/>
        </authorList>
    </citation>
    <scope>IDENTIFICATION</scope>
</reference>